<dbReference type="EMBL" id="CP122283">
    <property type="protein sequence ID" value="WGF39035.1"/>
    <property type="molecule type" value="Genomic_DNA"/>
</dbReference>
<gene>
    <name evidence="2" type="ORF">QBO96_01890</name>
</gene>
<reference evidence="2 3" key="1">
    <citation type="submission" date="2023-04" db="EMBL/GenBank/DDBJ databases">
        <title>Genomic of Lysinibacillus capsici TSBLM.</title>
        <authorList>
            <person name="Hu X.S."/>
            <person name="Yu C.H."/>
        </authorList>
    </citation>
    <scope>NUCLEOTIDE SEQUENCE [LARGE SCALE GENOMIC DNA]</scope>
    <source>
        <strain evidence="2 3">TSBLM</strain>
    </source>
</reference>
<keyword evidence="3" id="KW-1185">Reference proteome</keyword>
<evidence type="ECO:0000256" key="1">
    <source>
        <dbReference type="SAM" id="Phobius"/>
    </source>
</evidence>
<protein>
    <submittedName>
        <fullName evidence="2">Uncharacterized protein</fullName>
    </submittedName>
</protein>
<sequence length="399" mass="44242">MSNLKGAILAMALWVGVVFPFLLSFGIDSLQQRAYLSTTEKIAELLKQEGGVSEQVQQVANNLKGKGYIVTFSKPSLVQFGEEIVINYQYEYQNVRGKQKLATQNKVVIDKRIVAGGGNPTTPKEPQTYSVTTPESLNANGEFTFNIPGLKNILNVTSNTGNVEIVRVNGEEVTARVSNGAISKKVQTGGAFIPADTKFVRVTEKRSSPRVAKYLNYNQDGYVGKLQYVGYSGTAPSKQVTGDNLCIHLVAGSFSNYVYKDGEWTRSSGTTGCSNTVFKYKETDPNGVTWVGDLIDYVDTFFDEPKYVYRSGESSLELLNGVEYPNKPDLNSIVPNPKNGDTLEILATKGIRKFTGIVYDNSKGNPSWDYEGYVTRSESDTRTYANYYQYQLQFEYMSN</sequence>
<accession>A0ABY8KIU1</accession>
<keyword evidence="1" id="KW-1133">Transmembrane helix</keyword>
<keyword evidence="1" id="KW-0472">Membrane</keyword>
<evidence type="ECO:0000313" key="2">
    <source>
        <dbReference type="EMBL" id="WGF39035.1"/>
    </source>
</evidence>
<keyword evidence="1" id="KW-0812">Transmembrane</keyword>
<organism evidence="2 3">
    <name type="scientific">Lysinibacillus capsici</name>
    <dbReference type="NCBI Taxonomy" id="2115968"/>
    <lineage>
        <taxon>Bacteria</taxon>
        <taxon>Bacillati</taxon>
        <taxon>Bacillota</taxon>
        <taxon>Bacilli</taxon>
        <taxon>Bacillales</taxon>
        <taxon>Bacillaceae</taxon>
        <taxon>Lysinibacillus</taxon>
    </lineage>
</organism>
<evidence type="ECO:0000313" key="3">
    <source>
        <dbReference type="Proteomes" id="UP001244564"/>
    </source>
</evidence>
<dbReference type="Proteomes" id="UP001244564">
    <property type="component" value="Chromosome"/>
</dbReference>
<name>A0ABY8KIU1_9BACI</name>
<dbReference type="RefSeq" id="WP_004230922.1">
    <property type="nucleotide sequence ID" value="NZ_CP122283.1"/>
</dbReference>
<feature type="transmembrane region" description="Helical" evidence="1">
    <location>
        <begin position="7"/>
        <end position="27"/>
    </location>
</feature>
<proteinExistence type="predicted"/>